<feature type="region of interest" description="Disordered" evidence="1">
    <location>
        <begin position="140"/>
        <end position="161"/>
    </location>
</feature>
<evidence type="ECO:0000313" key="3">
    <source>
        <dbReference type="WBParaSite" id="Pan_g19764.t1"/>
    </source>
</evidence>
<dbReference type="GO" id="GO:0005739">
    <property type="term" value="C:mitochondrion"/>
    <property type="evidence" value="ECO:0007669"/>
    <property type="project" value="TreeGrafter"/>
</dbReference>
<organism evidence="2 3">
    <name type="scientific">Panagrellus redivivus</name>
    <name type="common">Microworm</name>
    <dbReference type="NCBI Taxonomy" id="6233"/>
    <lineage>
        <taxon>Eukaryota</taxon>
        <taxon>Metazoa</taxon>
        <taxon>Ecdysozoa</taxon>
        <taxon>Nematoda</taxon>
        <taxon>Chromadorea</taxon>
        <taxon>Rhabditida</taxon>
        <taxon>Tylenchina</taxon>
        <taxon>Panagrolaimomorpha</taxon>
        <taxon>Panagrolaimoidea</taxon>
        <taxon>Panagrolaimidae</taxon>
        <taxon>Panagrellus</taxon>
    </lineage>
</organism>
<feature type="compositionally biased region" description="Basic and acidic residues" evidence="1">
    <location>
        <begin position="83"/>
        <end position="93"/>
    </location>
</feature>
<dbReference type="PANTHER" id="PTHR13338">
    <property type="entry name" value="UPF0240 PROTEIN"/>
    <property type="match status" value="1"/>
</dbReference>
<sequence>MGIFKRVANAATKDIKNANFQWKAVVKQDKIEHGEKVLPPKHARESEHYEKSRNDPELRKKIDARDEELIDKMNKFKITSTDPPERWTSSKDLPTRETEWLHRNDPTWEFGFYEPPLEKMEPNKLMFREALDLLRTRMEATLPGPDGNPRPKADEAAKRYADHPAVKRVDAEKLENMWQYFRPFERKEKVRVIDKKDLLELEAVLEGKENYKMLTDQEVEALQFRRDLSQKSPAAQAFLQMTKEEQDEFLAAAREARIAEKERLESRLAEMKLLQDEVEKEDKDGKK</sequence>
<protein>
    <submittedName>
        <fullName evidence="3">MRP-S23 domain-containing protein</fullName>
    </submittedName>
</protein>
<reference evidence="2" key="1">
    <citation type="journal article" date="2013" name="Genetics">
        <title>The draft genome and transcriptome of Panagrellus redivivus are shaped by the harsh demands of a free-living lifestyle.</title>
        <authorList>
            <person name="Srinivasan J."/>
            <person name="Dillman A.R."/>
            <person name="Macchietto M.G."/>
            <person name="Heikkinen L."/>
            <person name="Lakso M."/>
            <person name="Fracchia K.M."/>
            <person name="Antoshechkin I."/>
            <person name="Mortazavi A."/>
            <person name="Wong G."/>
            <person name="Sternberg P.W."/>
        </authorList>
    </citation>
    <scope>NUCLEOTIDE SEQUENCE [LARGE SCALE GENOMIC DNA]</scope>
    <source>
        <strain evidence="2">MT8872</strain>
    </source>
</reference>
<dbReference type="InterPro" id="IPR009622">
    <property type="entry name" value="NDUFAF4"/>
</dbReference>
<dbReference type="WBParaSite" id="Pan_g19764.t1">
    <property type="protein sequence ID" value="Pan_g19764.t1"/>
    <property type="gene ID" value="Pan_g19764"/>
</dbReference>
<dbReference type="PANTHER" id="PTHR13338:SF4">
    <property type="entry name" value="NADH DEHYDROGENASE [UBIQUINONE] 1 ALPHA SUBCOMPLEX ASSEMBLY FACTOR 4"/>
    <property type="match status" value="1"/>
</dbReference>
<proteinExistence type="predicted"/>
<dbReference type="Proteomes" id="UP000492821">
    <property type="component" value="Unassembled WGS sequence"/>
</dbReference>
<evidence type="ECO:0000256" key="1">
    <source>
        <dbReference type="SAM" id="MobiDB-lite"/>
    </source>
</evidence>
<reference evidence="3" key="2">
    <citation type="submission" date="2020-10" db="UniProtKB">
        <authorList>
            <consortium name="WormBaseParasite"/>
        </authorList>
    </citation>
    <scope>IDENTIFICATION</scope>
</reference>
<dbReference type="Pfam" id="PF06784">
    <property type="entry name" value="UPF0240"/>
    <property type="match status" value="1"/>
</dbReference>
<feature type="region of interest" description="Disordered" evidence="1">
    <location>
        <begin position="74"/>
        <end position="93"/>
    </location>
</feature>
<feature type="compositionally biased region" description="Basic and acidic residues" evidence="1">
    <location>
        <begin position="149"/>
        <end position="161"/>
    </location>
</feature>
<accession>A0A7E4VDL3</accession>
<keyword evidence="2" id="KW-1185">Reference proteome</keyword>
<evidence type="ECO:0000313" key="2">
    <source>
        <dbReference type="Proteomes" id="UP000492821"/>
    </source>
</evidence>
<feature type="region of interest" description="Disordered" evidence="1">
    <location>
        <begin position="33"/>
        <end position="61"/>
    </location>
</feature>
<name>A0A7E4VDL3_PANRE</name>
<dbReference type="AlphaFoldDB" id="A0A7E4VDL3"/>
<dbReference type="GO" id="GO:0032981">
    <property type="term" value="P:mitochondrial respiratory chain complex I assembly"/>
    <property type="evidence" value="ECO:0007669"/>
    <property type="project" value="InterPro"/>
</dbReference>